<dbReference type="Proteomes" id="UP000029120">
    <property type="component" value="Chromosome 1"/>
</dbReference>
<reference evidence="5" key="1">
    <citation type="journal article" date="2015" name="Nat. Plants">
        <title>Genome expansion of Arabis alpina linked with retrotransposition and reduced symmetric DNA methylation.</title>
        <authorList>
            <person name="Willing E.M."/>
            <person name="Rawat V."/>
            <person name="Mandakova T."/>
            <person name="Maumus F."/>
            <person name="James G.V."/>
            <person name="Nordstroem K.J."/>
            <person name="Becker C."/>
            <person name="Warthmann N."/>
            <person name="Chica C."/>
            <person name="Szarzynska B."/>
            <person name="Zytnicki M."/>
            <person name="Albani M.C."/>
            <person name="Kiefer C."/>
            <person name="Bergonzi S."/>
            <person name="Castaings L."/>
            <person name="Mateos J.L."/>
            <person name="Berns M.C."/>
            <person name="Bujdoso N."/>
            <person name="Piofczyk T."/>
            <person name="de Lorenzo L."/>
            <person name="Barrero-Sicilia C."/>
            <person name="Mateos I."/>
            <person name="Piednoel M."/>
            <person name="Hagmann J."/>
            <person name="Chen-Min-Tao R."/>
            <person name="Iglesias-Fernandez R."/>
            <person name="Schuster S.C."/>
            <person name="Alonso-Blanco C."/>
            <person name="Roudier F."/>
            <person name="Carbonero P."/>
            <person name="Paz-Ares J."/>
            <person name="Davis S.J."/>
            <person name="Pecinka A."/>
            <person name="Quesneville H."/>
            <person name="Colot V."/>
            <person name="Lysak M.A."/>
            <person name="Weigel D."/>
            <person name="Coupland G."/>
            <person name="Schneeberger K."/>
        </authorList>
    </citation>
    <scope>NUCLEOTIDE SEQUENCE [LARGE SCALE GENOMIC DNA]</scope>
    <source>
        <strain evidence="5">cv. Pajares</strain>
    </source>
</reference>
<dbReference type="OMA" id="KSECSIY"/>
<evidence type="ECO:0000256" key="2">
    <source>
        <dbReference type="SAM" id="SignalP"/>
    </source>
</evidence>
<dbReference type="Pfam" id="PF01097">
    <property type="entry name" value="Defensin_2"/>
    <property type="match status" value="1"/>
</dbReference>
<protein>
    <recommendedName>
        <fullName evidence="3">Invertebrate defensins family profile domain-containing protein</fullName>
    </recommendedName>
</protein>
<gene>
    <name evidence="4" type="ordered locus">AALP_Aa1g298000</name>
</gene>
<dbReference type="AlphaFoldDB" id="A0A087HRJ7"/>
<evidence type="ECO:0000259" key="3">
    <source>
        <dbReference type="Pfam" id="PF01097"/>
    </source>
</evidence>
<evidence type="ECO:0000313" key="5">
    <source>
        <dbReference type="Proteomes" id="UP000029120"/>
    </source>
</evidence>
<evidence type="ECO:0000256" key="1">
    <source>
        <dbReference type="ARBA" id="ARBA00023157"/>
    </source>
</evidence>
<organism evidence="4 5">
    <name type="scientific">Arabis alpina</name>
    <name type="common">Alpine rock-cress</name>
    <dbReference type="NCBI Taxonomy" id="50452"/>
    <lineage>
        <taxon>Eukaryota</taxon>
        <taxon>Viridiplantae</taxon>
        <taxon>Streptophyta</taxon>
        <taxon>Embryophyta</taxon>
        <taxon>Tracheophyta</taxon>
        <taxon>Spermatophyta</taxon>
        <taxon>Magnoliopsida</taxon>
        <taxon>eudicotyledons</taxon>
        <taxon>Gunneridae</taxon>
        <taxon>Pentapetalae</taxon>
        <taxon>rosids</taxon>
        <taxon>malvids</taxon>
        <taxon>Brassicales</taxon>
        <taxon>Brassicaceae</taxon>
        <taxon>Arabideae</taxon>
        <taxon>Arabis</taxon>
    </lineage>
</organism>
<accession>A0A087HRJ7</accession>
<dbReference type="GO" id="GO:0006952">
    <property type="term" value="P:defense response"/>
    <property type="evidence" value="ECO:0007669"/>
    <property type="project" value="InterPro"/>
</dbReference>
<name>A0A087HRJ7_ARAAL</name>
<dbReference type="OrthoDB" id="1031669at2759"/>
<sequence>MADKKISFVLVLCLCVLLSSGFGKAALNPTGVKCPDPNGKDIKAQCGIHCKNQGFMGGSCHGSKGKYMCMCYEG</sequence>
<feature type="signal peptide" evidence="2">
    <location>
        <begin position="1"/>
        <end position="25"/>
    </location>
</feature>
<evidence type="ECO:0000313" key="4">
    <source>
        <dbReference type="EMBL" id="KFK44749.1"/>
    </source>
</evidence>
<keyword evidence="1" id="KW-1015">Disulfide bond</keyword>
<keyword evidence="5" id="KW-1185">Reference proteome</keyword>
<keyword evidence="2" id="KW-0732">Signal</keyword>
<dbReference type="Gramene" id="KFK44749">
    <property type="protein sequence ID" value="KFK44749"/>
    <property type="gene ID" value="AALP_AA1G298000"/>
</dbReference>
<proteinExistence type="predicted"/>
<feature type="chain" id="PRO_5001823546" description="Invertebrate defensins family profile domain-containing protein" evidence="2">
    <location>
        <begin position="26"/>
        <end position="74"/>
    </location>
</feature>
<feature type="domain" description="Invertebrate defensins family profile" evidence="3">
    <location>
        <begin position="44"/>
        <end position="72"/>
    </location>
</feature>
<dbReference type="InterPro" id="IPR001542">
    <property type="entry name" value="Defensin_invertebrate/fungal"/>
</dbReference>
<dbReference type="EMBL" id="CM002869">
    <property type="protein sequence ID" value="KFK44749.1"/>
    <property type="molecule type" value="Genomic_DNA"/>
</dbReference>